<keyword evidence="3" id="KW-1185">Reference proteome</keyword>
<dbReference type="OrthoDB" id="5376010at2759"/>
<sequence length="601" mass="66293">MVSTRLQTGAISTRKYTPLSITLHDLSLTSPTSPTRPNNRKNGSSSPTKILKPVAGRKGSLKSSTAPKQKLKSAAARLTSTELELLDTSLRHSTGKTRETVGPFPATPKAKRSQKLRARNAQKVPADMCPGNAVFPSAIFGAREEVGLSKIGRANKEVKLWEEILVTHQENVPDLVPIVEERLQGAKTRRACLDDKLLANLQVGDMDPAASAIKARLQILQYGLDTSKFKPESRNIKCAMAAYKSGAIGYQGYYTIIYAGHVVDTAPTYGDFVCDRTERLDRYFAIHGEGWMWYEPPLKVHPDSTPKALATATLPRTENWSGLGAYYVNQGFWKRSGFVRRMAQTAQNMQSNLEDTFVRDPVDPMKVDCQQDGPRLCYRSMMDSGATFPTLHNEDLVALGISSQDYGAQSMAMVQTAAGPSYTRMWELFVCVLDENGKQLVNAFDAVYPLSHHYLGGLCPVMNSLTNLQYDEQGIEIPARLSGMVPFTACYVSSTPTRNYMFLGEDRNDVLGSHRMPGQKKWAIEMDAIEPGMPFDRYGNPKTSFNHRDGLITDVDHPNMSHCSTITFLGGQPDETVIVSNPSNVQFMNRVSSQMAAGSGP</sequence>
<feature type="region of interest" description="Disordered" evidence="1">
    <location>
        <begin position="93"/>
        <end position="115"/>
    </location>
</feature>
<dbReference type="RefSeq" id="XP_018078226.1">
    <property type="nucleotide sequence ID" value="XM_018219104.1"/>
</dbReference>
<accession>A0A194XUQ6</accession>
<feature type="compositionally biased region" description="Polar residues" evidence="1">
    <location>
        <begin position="27"/>
        <end position="48"/>
    </location>
</feature>
<dbReference type="KEGG" id="psco:LY89DRAFT_726923"/>
<organism evidence="2 3">
    <name type="scientific">Mollisia scopiformis</name>
    <name type="common">Conifer needle endophyte fungus</name>
    <name type="synonym">Phialocephala scopiformis</name>
    <dbReference type="NCBI Taxonomy" id="149040"/>
    <lineage>
        <taxon>Eukaryota</taxon>
        <taxon>Fungi</taxon>
        <taxon>Dikarya</taxon>
        <taxon>Ascomycota</taxon>
        <taxon>Pezizomycotina</taxon>
        <taxon>Leotiomycetes</taxon>
        <taxon>Helotiales</taxon>
        <taxon>Mollisiaceae</taxon>
        <taxon>Mollisia</taxon>
    </lineage>
</organism>
<dbReference type="AlphaFoldDB" id="A0A194XUQ6"/>
<reference evidence="2 3" key="1">
    <citation type="submission" date="2015-10" db="EMBL/GenBank/DDBJ databases">
        <title>Full genome of DAOMC 229536 Phialocephala scopiformis, a fungal endophyte of spruce producing the potent anti-insectan compound rugulosin.</title>
        <authorList>
            <consortium name="DOE Joint Genome Institute"/>
            <person name="Walker A.K."/>
            <person name="Frasz S.L."/>
            <person name="Seifert K.A."/>
            <person name="Miller J.D."/>
            <person name="Mondo S.J."/>
            <person name="Labutti K."/>
            <person name="Lipzen A."/>
            <person name="Dockter R."/>
            <person name="Kennedy M."/>
            <person name="Grigoriev I.V."/>
            <person name="Spatafora J.W."/>
        </authorList>
    </citation>
    <scope>NUCLEOTIDE SEQUENCE [LARGE SCALE GENOMIC DNA]</scope>
    <source>
        <strain evidence="2 3">CBS 120377</strain>
    </source>
</reference>
<dbReference type="Proteomes" id="UP000070700">
    <property type="component" value="Unassembled WGS sequence"/>
</dbReference>
<name>A0A194XUQ6_MOLSC</name>
<protein>
    <submittedName>
        <fullName evidence="2">Uncharacterized protein</fullName>
    </submittedName>
</protein>
<gene>
    <name evidence="2" type="ORF">LY89DRAFT_726923</name>
</gene>
<evidence type="ECO:0000256" key="1">
    <source>
        <dbReference type="SAM" id="MobiDB-lite"/>
    </source>
</evidence>
<proteinExistence type="predicted"/>
<dbReference type="InParanoid" id="A0A194XUQ6"/>
<feature type="region of interest" description="Disordered" evidence="1">
    <location>
        <begin position="26"/>
        <end position="71"/>
    </location>
</feature>
<evidence type="ECO:0000313" key="2">
    <source>
        <dbReference type="EMBL" id="KUJ23871.1"/>
    </source>
</evidence>
<evidence type="ECO:0000313" key="3">
    <source>
        <dbReference type="Proteomes" id="UP000070700"/>
    </source>
</evidence>
<dbReference type="STRING" id="149040.A0A194XUQ6"/>
<dbReference type="GeneID" id="28828830"/>
<dbReference type="EMBL" id="KQ947404">
    <property type="protein sequence ID" value="KUJ23871.1"/>
    <property type="molecule type" value="Genomic_DNA"/>
</dbReference>